<evidence type="ECO:0000313" key="3">
    <source>
        <dbReference type="Proteomes" id="UP000752696"/>
    </source>
</evidence>
<sequence length="67" mass="8033">SWNGIDVQKKAGQTHDYSRRRPVSEWSKRELRRHYPHCYPWSLQVMSSHAAIATNEVKYQLVYEQTK</sequence>
<reference evidence="2" key="1">
    <citation type="submission" date="2020-07" db="EMBL/GenBank/DDBJ databases">
        <authorList>
            <person name="Nazaruddin N."/>
        </authorList>
    </citation>
    <scope>NUCLEOTIDE SEQUENCE</scope>
</reference>
<organism evidence="2 3">
    <name type="scientific">Heterotrigona itama</name>
    <dbReference type="NCBI Taxonomy" id="395501"/>
    <lineage>
        <taxon>Eukaryota</taxon>
        <taxon>Metazoa</taxon>
        <taxon>Ecdysozoa</taxon>
        <taxon>Arthropoda</taxon>
        <taxon>Hexapoda</taxon>
        <taxon>Insecta</taxon>
        <taxon>Pterygota</taxon>
        <taxon>Neoptera</taxon>
        <taxon>Endopterygota</taxon>
        <taxon>Hymenoptera</taxon>
        <taxon>Apocrita</taxon>
        <taxon>Aculeata</taxon>
        <taxon>Apoidea</taxon>
        <taxon>Anthophila</taxon>
        <taxon>Apidae</taxon>
        <taxon>Heterotrigona</taxon>
    </lineage>
</organism>
<dbReference type="Proteomes" id="UP000752696">
    <property type="component" value="Unassembled WGS sequence"/>
</dbReference>
<accession>A0A6V7GXI1</accession>
<dbReference type="AlphaFoldDB" id="A0A6V7GXI1"/>
<proteinExistence type="predicted"/>
<feature type="region of interest" description="Disordered" evidence="1">
    <location>
        <begin position="1"/>
        <end position="23"/>
    </location>
</feature>
<protein>
    <submittedName>
        <fullName evidence="2">Uncharacterized protein</fullName>
    </submittedName>
</protein>
<evidence type="ECO:0000256" key="1">
    <source>
        <dbReference type="SAM" id="MobiDB-lite"/>
    </source>
</evidence>
<comment type="caution">
    <text evidence="2">The sequence shown here is derived from an EMBL/GenBank/DDBJ whole genome shotgun (WGS) entry which is preliminary data.</text>
</comment>
<name>A0A6V7GXI1_9HYME</name>
<evidence type="ECO:0000313" key="2">
    <source>
        <dbReference type="EMBL" id="CAD1470278.1"/>
    </source>
</evidence>
<dbReference type="EMBL" id="CAJDYZ010003619">
    <property type="protein sequence ID" value="CAD1470278.1"/>
    <property type="molecule type" value="Genomic_DNA"/>
</dbReference>
<feature type="non-terminal residue" evidence="2">
    <location>
        <position position="1"/>
    </location>
</feature>
<keyword evidence="3" id="KW-1185">Reference proteome</keyword>
<gene>
    <name evidence="2" type="ORF">MHI_LOCUS183298</name>
</gene>